<dbReference type="EMBL" id="QRAL01000069">
    <property type="protein sequence ID" value="RSU45812.1"/>
    <property type="molecule type" value="Genomic_DNA"/>
</dbReference>
<comment type="caution">
    <text evidence="1">The sequence shown here is derived from an EMBL/GenBank/DDBJ whole genome shotgun (WGS) entry which is preliminary data.</text>
</comment>
<sequence length="80" mass="8833">MQKGLNIMMISDDLPALWERKRNWIAVEAFPAGLAYIDRDAVVAISPADHGSTIFLEGGGSIQVPGNTERIWQEMSHPDP</sequence>
<accession>A0A430BB74</accession>
<evidence type="ECO:0000313" key="1">
    <source>
        <dbReference type="EMBL" id="RSU45812.1"/>
    </source>
</evidence>
<protein>
    <submittedName>
        <fullName evidence="1">Uncharacterized protein</fullName>
    </submittedName>
</protein>
<reference evidence="1 2" key="1">
    <citation type="submission" date="2018-07" db="EMBL/GenBank/DDBJ databases">
        <title>Genomic and Epidemiologic Investigation of an Indolent Hospital Outbreak.</title>
        <authorList>
            <person name="Johnson R.C."/>
            <person name="Deming C."/>
            <person name="Conlan S."/>
            <person name="Zellmer C.J."/>
            <person name="Michelin A.V."/>
            <person name="Lee-Lin S."/>
            <person name="Thomas P.J."/>
            <person name="Park M."/>
            <person name="Weingarten R.A."/>
            <person name="Less J."/>
            <person name="Dekker J.P."/>
            <person name="Frank K.M."/>
            <person name="Musser K.A."/>
            <person name="Mcquiston J.R."/>
            <person name="Henderson D.K."/>
            <person name="Lau A.F."/>
            <person name="Palmore T.N."/>
            <person name="Segre J.A."/>
        </authorList>
    </citation>
    <scope>NUCLEOTIDE SEQUENCE [LARGE SCALE GENOMIC DNA]</scope>
    <source>
        <strain evidence="1 2">SK-NIH.Env6_1116</strain>
    </source>
</reference>
<proteinExistence type="predicted"/>
<dbReference type="Proteomes" id="UP000287401">
    <property type="component" value="Unassembled WGS sequence"/>
</dbReference>
<dbReference type="AlphaFoldDB" id="A0A430BB74"/>
<gene>
    <name evidence="1" type="ORF">DAH51_26985</name>
</gene>
<organism evidence="1 2">
    <name type="scientific">Sphingobium yanoikuyae</name>
    <name type="common">Sphingomonas yanoikuyae</name>
    <dbReference type="NCBI Taxonomy" id="13690"/>
    <lineage>
        <taxon>Bacteria</taxon>
        <taxon>Pseudomonadati</taxon>
        <taxon>Pseudomonadota</taxon>
        <taxon>Alphaproteobacteria</taxon>
        <taxon>Sphingomonadales</taxon>
        <taxon>Sphingomonadaceae</taxon>
        <taxon>Sphingobium</taxon>
    </lineage>
</organism>
<name>A0A430BB74_SPHYA</name>
<evidence type="ECO:0000313" key="2">
    <source>
        <dbReference type="Proteomes" id="UP000287401"/>
    </source>
</evidence>